<dbReference type="InterPro" id="IPR040256">
    <property type="entry name" value="At4g02000-like"/>
</dbReference>
<sequence length="431" mass="47224">MVQLPALKIHFYHKEILTTLGNLIGRTIKLDYHMLNRQRAKFARLAVEVDLAKHLVPRIWLDDAWQKVEYENLPAVYFECGKIGHDAVECPKILKNSPPATLAITGPATTTETAEQLVDEPNPGFGPWMLVSRKSRRNQRDLEKKGKSETDARHPNQGNQAILGKGGSYNKERISPSPAPSSPLKISQQRFSSQEKKAGNGKKKVEEGKKGKAIMISETADNSASILGPGPSRNPTPNPVPAAGHETNRATSSAHFPMSPTHANKTKSKSKEELGLRASPLPQPNLHTVIGPNGTIMQIVEVPPTAAPPPPPPGKKNLHDSPSTATRTKRNKKQKAQLQKSPFRFPPMKSLQIWTPKKEKKAKSRVRIATLTLQEINAWTSAAKLSTGISGDSPPADPPEGFSPTPPPRRRALHLSPLDLLFVFSSPSSFF</sequence>
<dbReference type="EMBL" id="CAMGYJ010000010">
    <property type="protein sequence ID" value="CAI0550464.1"/>
    <property type="molecule type" value="Genomic_DNA"/>
</dbReference>
<evidence type="ECO:0000256" key="1">
    <source>
        <dbReference type="SAM" id="MobiDB-lite"/>
    </source>
</evidence>
<organism evidence="2 3">
    <name type="scientific">Linum tenue</name>
    <dbReference type="NCBI Taxonomy" id="586396"/>
    <lineage>
        <taxon>Eukaryota</taxon>
        <taxon>Viridiplantae</taxon>
        <taxon>Streptophyta</taxon>
        <taxon>Embryophyta</taxon>
        <taxon>Tracheophyta</taxon>
        <taxon>Spermatophyta</taxon>
        <taxon>Magnoliopsida</taxon>
        <taxon>eudicotyledons</taxon>
        <taxon>Gunneridae</taxon>
        <taxon>Pentapetalae</taxon>
        <taxon>rosids</taxon>
        <taxon>fabids</taxon>
        <taxon>Malpighiales</taxon>
        <taxon>Linaceae</taxon>
        <taxon>Linum</taxon>
    </lineage>
</organism>
<protein>
    <recommendedName>
        <fullName evidence="4">CCHC-type domain-containing protein</fullName>
    </recommendedName>
</protein>
<dbReference type="PANTHER" id="PTHR31286:SF99">
    <property type="entry name" value="DUF4283 DOMAIN-CONTAINING PROTEIN"/>
    <property type="match status" value="1"/>
</dbReference>
<evidence type="ECO:0000313" key="2">
    <source>
        <dbReference type="EMBL" id="CAI0550464.1"/>
    </source>
</evidence>
<reference evidence="2" key="1">
    <citation type="submission" date="2022-08" db="EMBL/GenBank/DDBJ databases">
        <authorList>
            <person name="Gutierrez-Valencia J."/>
        </authorList>
    </citation>
    <scope>NUCLEOTIDE SEQUENCE</scope>
</reference>
<dbReference type="AlphaFoldDB" id="A0AAV0R1I8"/>
<name>A0AAV0R1I8_9ROSI</name>
<comment type="caution">
    <text evidence="2">The sequence shown here is derived from an EMBL/GenBank/DDBJ whole genome shotgun (WGS) entry which is preliminary data.</text>
</comment>
<feature type="compositionally biased region" description="Pro residues" evidence="1">
    <location>
        <begin position="305"/>
        <end position="314"/>
    </location>
</feature>
<dbReference type="PANTHER" id="PTHR31286">
    <property type="entry name" value="GLYCINE-RICH CELL WALL STRUCTURAL PROTEIN 1.8-LIKE"/>
    <property type="match status" value="1"/>
</dbReference>
<feature type="region of interest" description="Disordered" evidence="1">
    <location>
        <begin position="385"/>
        <end position="411"/>
    </location>
</feature>
<accession>A0AAV0R1I8</accession>
<evidence type="ECO:0000313" key="3">
    <source>
        <dbReference type="Proteomes" id="UP001154282"/>
    </source>
</evidence>
<dbReference type="Proteomes" id="UP001154282">
    <property type="component" value="Unassembled WGS sequence"/>
</dbReference>
<feature type="compositionally biased region" description="Basic and acidic residues" evidence="1">
    <location>
        <begin position="193"/>
        <end position="210"/>
    </location>
</feature>
<proteinExistence type="predicted"/>
<feature type="compositionally biased region" description="Basic and acidic residues" evidence="1">
    <location>
        <begin position="138"/>
        <end position="154"/>
    </location>
</feature>
<evidence type="ECO:0008006" key="4">
    <source>
        <dbReference type="Google" id="ProtNLM"/>
    </source>
</evidence>
<feature type="region of interest" description="Disordered" evidence="1">
    <location>
        <begin position="111"/>
        <end position="359"/>
    </location>
</feature>
<gene>
    <name evidence="2" type="ORF">LITE_LOCUS45548</name>
</gene>
<keyword evidence="3" id="KW-1185">Reference proteome</keyword>